<dbReference type="GO" id="GO:0047061">
    <property type="term" value="F:glucose-fructose oxidoreductase activity"/>
    <property type="evidence" value="ECO:0007669"/>
    <property type="project" value="UniProtKB-EC"/>
</dbReference>
<dbReference type="Gene3D" id="3.30.360.10">
    <property type="entry name" value="Dihydrodipicolinate Reductase, domain 2"/>
    <property type="match status" value="1"/>
</dbReference>
<dbReference type="EMBL" id="FWFK01000007">
    <property type="protein sequence ID" value="SLN67993.1"/>
    <property type="molecule type" value="Genomic_DNA"/>
</dbReference>
<reference evidence="5 6" key="1">
    <citation type="submission" date="2017-03" db="EMBL/GenBank/DDBJ databases">
        <authorList>
            <person name="Afonso C.L."/>
            <person name="Miller P.J."/>
            <person name="Scott M.A."/>
            <person name="Spackman E."/>
            <person name="Goraichik I."/>
            <person name="Dimitrov K.M."/>
            <person name="Suarez D.L."/>
            <person name="Swayne D.E."/>
        </authorList>
    </citation>
    <scope>NUCLEOTIDE SEQUENCE [LARGE SCALE GENOMIC DNA]</scope>
    <source>
        <strain evidence="5 6">CECT 8625</strain>
    </source>
</reference>
<dbReference type="Proteomes" id="UP000193570">
    <property type="component" value="Unassembled WGS sequence"/>
</dbReference>
<dbReference type="InterPro" id="IPR036291">
    <property type="entry name" value="NAD(P)-bd_dom_sf"/>
</dbReference>
<gene>
    <name evidence="5" type="primary">gfo_2</name>
    <name evidence="5" type="ORF">ROJ8625_03507</name>
</gene>
<name>A0A1X7A272_9RHOB</name>
<accession>A0A1X7A272</accession>
<dbReference type="InterPro" id="IPR000683">
    <property type="entry name" value="Gfo/Idh/MocA-like_OxRdtase_N"/>
</dbReference>
<dbReference type="GO" id="GO:0000166">
    <property type="term" value="F:nucleotide binding"/>
    <property type="evidence" value="ECO:0007669"/>
    <property type="project" value="InterPro"/>
</dbReference>
<dbReference type="SUPFAM" id="SSF51735">
    <property type="entry name" value="NAD(P)-binding Rossmann-fold domains"/>
    <property type="match status" value="1"/>
</dbReference>
<evidence type="ECO:0000256" key="2">
    <source>
        <dbReference type="ARBA" id="ARBA00023002"/>
    </source>
</evidence>
<dbReference type="AlphaFoldDB" id="A0A1X7A272"/>
<evidence type="ECO:0000313" key="5">
    <source>
        <dbReference type="EMBL" id="SLN67993.1"/>
    </source>
</evidence>
<dbReference type="PANTHER" id="PTHR22604:SF105">
    <property type="entry name" value="TRANS-1,2-DIHYDROBENZENE-1,2-DIOL DEHYDROGENASE"/>
    <property type="match status" value="1"/>
</dbReference>
<dbReference type="Pfam" id="PF22725">
    <property type="entry name" value="GFO_IDH_MocA_C3"/>
    <property type="match status" value="1"/>
</dbReference>
<evidence type="ECO:0000259" key="3">
    <source>
        <dbReference type="Pfam" id="PF01408"/>
    </source>
</evidence>
<dbReference type="EC" id="1.1.99.28" evidence="5"/>
<evidence type="ECO:0000313" key="6">
    <source>
        <dbReference type="Proteomes" id="UP000193570"/>
    </source>
</evidence>
<comment type="similarity">
    <text evidence="1">Belongs to the Gfo/Idh/MocA family.</text>
</comment>
<feature type="domain" description="GFO/IDH/MocA-like oxidoreductase" evidence="4">
    <location>
        <begin position="165"/>
        <end position="279"/>
    </location>
</feature>
<evidence type="ECO:0000256" key="1">
    <source>
        <dbReference type="ARBA" id="ARBA00010928"/>
    </source>
</evidence>
<protein>
    <submittedName>
        <fullName evidence="5">Glucose--fructose oxidoreductase</fullName>
        <ecNumber evidence="5">1.1.99.28</ecNumber>
    </submittedName>
</protein>
<feature type="domain" description="Gfo/Idh/MocA-like oxidoreductase N-terminal" evidence="3">
    <location>
        <begin position="37"/>
        <end position="152"/>
    </location>
</feature>
<dbReference type="InterPro" id="IPR055170">
    <property type="entry name" value="GFO_IDH_MocA-like_dom"/>
</dbReference>
<organism evidence="5 6">
    <name type="scientific">Roseivivax jejudonensis</name>
    <dbReference type="NCBI Taxonomy" id="1529041"/>
    <lineage>
        <taxon>Bacteria</taxon>
        <taxon>Pseudomonadati</taxon>
        <taxon>Pseudomonadota</taxon>
        <taxon>Alphaproteobacteria</taxon>
        <taxon>Rhodobacterales</taxon>
        <taxon>Roseobacteraceae</taxon>
        <taxon>Roseivivax</taxon>
    </lineage>
</organism>
<dbReference type="InterPro" id="IPR050984">
    <property type="entry name" value="Gfo/Idh/MocA_domain"/>
</dbReference>
<dbReference type="Gene3D" id="3.40.50.720">
    <property type="entry name" value="NAD(P)-binding Rossmann-like Domain"/>
    <property type="match status" value="1"/>
</dbReference>
<dbReference type="PANTHER" id="PTHR22604">
    <property type="entry name" value="OXIDOREDUCTASES"/>
    <property type="match status" value="1"/>
</dbReference>
<proteinExistence type="inferred from homology"/>
<sequence length="354" mass="38694">MPPREDPRAAVLRFGRKLAMKGIGAFGSKGSDMSDIVRWGILGAANFARDQMGPAIHAARGARLDALATSNPGKATPFAAFAPGLRVHDTYDALLSDPDIDVVYIPLPNSMHVEWTLRALDAGKHVLCEKPLATEAGAFDKVIAARDRSGLLAAEAYMIVHHPQWQRARTLVQTGAIGEIRSVTAMFSFHNDDMANIRNRAETGGGSIPDIGVYIYGSTRFVTGEEPQEILSADIAWDNGVDTRAHVTARFPSFLFSGYTSTRMAPYQEMVFHGTDGIVRLTAPFNPQVYDMAQVVLQDAEQRVTIERFPADNHYVRQVEAFNSSITEGTAYPCPLEFSRGTQAMIDMVYAAAK</sequence>
<evidence type="ECO:0000259" key="4">
    <source>
        <dbReference type="Pfam" id="PF22725"/>
    </source>
</evidence>
<dbReference type="Pfam" id="PF01408">
    <property type="entry name" value="GFO_IDH_MocA"/>
    <property type="match status" value="1"/>
</dbReference>
<keyword evidence="2 5" id="KW-0560">Oxidoreductase</keyword>
<keyword evidence="6" id="KW-1185">Reference proteome</keyword>
<dbReference type="SUPFAM" id="SSF55347">
    <property type="entry name" value="Glyceraldehyde-3-phosphate dehydrogenase-like, C-terminal domain"/>
    <property type="match status" value="1"/>
</dbReference>